<dbReference type="PANTHER" id="PTHR23024:SF632">
    <property type="entry name" value="2-HYDROXYISOFLAVANONE DEHYDRATASE-LIKE"/>
    <property type="match status" value="1"/>
</dbReference>
<proteinExistence type="inferred from homology"/>
<dbReference type="InterPro" id="IPR050466">
    <property type="entry name" value="Carboxylest/Gibb_receptor"/>
</dbReference>
<feature type="domain" description="Alpha/beta hydrolase fold-3" evidence="2">
    <location>
        <begin position="75"/>
        <end position="281"/>
    </location>
</feature>
<comment type="caution">
    <text evidence="3">The sequence shown here is derived from an EMBL/GenBank/DDBJ whole genome shotgun (WGS) entry which is preliminary data.</text>
</comment>
<protein>
    <submittedName>
        <fullName evidence="3">Alpha/beta hydrolase fold-3</fullName>
    </submittedName>
</protein>
<dbReference type="InterPro" id="IPR013094">
    <property type="entry name" value="AB_hydrolase_3"/>
</dbReference>
<gene>
    <name evidence="3" type="ORF">RJ641_013680</name>
</gene>
<dbReference type="Proteomes" id="UP001370490">
    <property type="component" value="Unassembled WGS sequence"/>
</dbReference>
<dbReference type="GO" id="GO:0016787">
    <property type="term" value="F:hydrolase activity"/>
    <property type="evidence" value="ECO:0007669"/>
    <property type="project" value="UniProtKB-KW"/>
</dbReference>
<accession>A0AAN8WDW9</accession>
<sequence>MDSRSSEILHEFPPFFKVYKDGRIEKLWSLHFAPPSDDPETGVRSKDVVILPECGVSARIFIPKINGPDQKFPILLHIHGGGFCAGSPFEIICQNFLNSLTAEANIIVVSVDYRLAPEHHLPIAYDDSWDALQWIASHSTRSGPDPWLNEHGNFGRVFVAGESAGANIAHNVVIRAGVNPPPGLDIIGLILLSPFFGGAETDNMYKFLCPSSSGSGDDPKLNPAVDPNLPGLGCRKVFVCVAEKDGLRGRGWEYHETVKKSGWGGCIEIEEAEGEDHCFHMFNPSSSKLGPLLKKLSSFINHD</sequence>
<evidence type="ECO:0000259" key="2">
    <source>
        <dbReference type="Pfam" id="PF07859"/>
    </source>
</evidence>
<organism evidence="3 4">
    <name type="scientific">Dillenia turbinata</name>
    <dbReference type="NCBI Taxonomy" id="194707"/>
    <lineage>
        <taxon>Eukaryota</taxon>
        <taxon>Viridiplantae</taxon>
        <taxon>Streptophyta</taxon>
        <taxon>Embryophyta</taxon>
        <taxon>Tracheophyta</taxon>
        <taxon>Spermatophyta</taxon>
        <taxon>Magnoliopsida</taxon>
        <taxon>eudicotyledons</taxon>
        <taxon>Gunneridae</taxon>
        <taxon>Pentapetalae</taxon>
        <taxon>Dilleniales</taxon>
        <taxon>Dilleniaceae</taxon>
        <taxon>Dillenia</taxon>
    </lineage>
</organism>
<dbReference type="Pfam" id="PF07859">
    <property type="entry name" value="Abhydrolase_3"/>
    <property type="match status" value="1"/>
</dbReference>
<reference evidence="3 4" key="1">
    <citation type="submission" date="2023-12" db="EMBL/GenBank/DDBJ databases">
        <title>A high-quality genome assembly for Dillenia turbinata (Dilleniales).</title>
        <authorList>
            <person name="Chanderbali A."/>
        </authorList>
    </citation>
    <scope>NUCLEOTIDE SEQUENCE [LARGE SCALE GENOMIC DNA]</scope>
    <source>
        <strain evidence="3">LSX21</strain>
        <tissue evidence="3">Leaf</tissue>
    </source>
</reference>
<dbReference type="InterPro" id="IPR029058">
    <property type="entry name" value="AB_hydrolase_fold"/>
</dbReference>
<keyword evidence="4" id="KW-1185">Reference proteome</keyword>
<name>A0AAN8WDW9_9MAGN</name>
<evidence type="ECO:0000256" key="1">
    <source>
        <dbReference type="ARBA" id="ARBA00010515"/>
    </source>
</evidence>
<dbReference type="Gene3D" id="3.40.50.1820">
    <property type="entry name" value="alpha/beta hydrolase"/>
    <property type="match status" value="1"/>
</dbReference>
<evidence type="ECO:0000313" key="4">
    <source>
        <dbReference type="Proteomes" id="UP001370490"/>
    </source>
</evidence>
<dbReference type="EMBL" id="JBAMMX010000002">
    <property type="protein sequence ID" value="KAK6946136.1"/>
    <property type="molecule type" value="Genomic_DNA"/>
</dbReference>
<evidence type="ECO:0000313" key="3">
    <source>
        <dbReference type="EMBL" id="KAK6946136.1"/>
    </source>
</evidence>
<dbReference type="PANTHER" id="PTHR23024">
    <property type="entry name" value="ARYLACETAMIDE DEACETYLASE"/>
    <property type="match status" value="1"/>
</dbReference>
<dbReference type="AlphaFoldDB" id="A0AAN8WDW9"/>
<keyword evidence="3" id="KW-0378">Hydrolase</keyword>
<comment type="similarity">
    <text evidence="1">Belongs to the 'GDXG' lipolytic enzyme family.</text>
</comment>
<dbReference type="SUPFAM" id="SSF53474">
    <property type="entry name" value="alpha/beta-Hydrolases"/>
    <property type="match status" value="1"/>
</dbReference>